<evidence type="ECO:0000313" key="4">
    <source>
        <dbReference type="Proteomes" id="UP000613177"/>
    </source>
</evidence>
<dbReference type="Proteomes" id="UP000613177">
    <property type="component" value="Unassembled WGS sequence"/>
</dbReference>
<organism evidence="3 4">
    <name type="scientific">Thamnidium elegans</name>
    <dbReference type="NCBI Taxonomy" id="101142"/>
    <lineage>
        <taxon>Eukaryota</taxon>
        <taxon>Fungi</taxon>
        <taxon>Fungi incertae sedis</taxon>
        <taxon>Mucoromycota</taxon>
        <taxon>Mucoromycotina</taxon>
        <taxon>Mucoromycetes</taxon>
        <taxon>Mucorales</taxon>
        <taxon>Mucorineae</taxon>
        <taxon>Mucoraceae</taxon>
        <taxon>Thamnidium</taxon>
    </lineage>
</organism>
<evidence type="ECO:0000256" key="1">
    <source>
        <dbReference type="SAM" id="MobiDB-lite"/>
    </source>
</evidence>
<feature type="compositionally biased region" description="Basic residues" evidence="1">
    <location>
        <begin position="143"/>
        <end position="155"/>
    </location>
</feature>
<feature type="compositionally biased region" description="Polar residues" evidence="1">
    <location>
        <begin position="156"/>
        <end position="175"/>
    </location>
</feature>
<evidence type="ECO:0000259" key="2">
    <source>
        <dbReference type="Pfam" id="PF24016"/>
    </source>
</evidence>
<name>A0A8H7SYG5_9FUNG</name>
<keyword evidence="4" id="KW-1185">Reference proteome</keyword>
<gene>
    <name evidence="3" type="ORF">INT48_002163</name>
</gene>
<proteinExistence type="predicted"/>
<comment type="caution">
    <text evidence="3">The sequence shown here is derived from an EMBL/GenBank/DDBJ whole genome shotgun (WGS) entry which is preliminary data.</text>
</comment>
<dbReference type="InterPro" id="IPR055754">
    <property type="entry name" value="DUF7330"/>
</dbReference>
<dbReference type="AlphaFoldDB" id="A0A8H7SYG5"/>
<feature type="compositionally biased region" description="Low complexity" evidence="1">
    <location>
        <begin position="37"/>
        <end position="50"/>
    </location>
</feature>
<protein>
    <recommendedName>
        <fullName evidence="2">DUF7330 domain-containing protein</fullName>
    </recommendedName>
</protein>
<dbReference type="Pfam" id="PF24016">
    <property type="entry name" value="DUF7330"/>
    <property type="match status" value="1"/>
</dbReference>
<evidence type="ECO:0000313" key="3">
    <source>
        <dbReference type="EMBL" id="KAG2237859.1"/>
    </source>
</evidence>
<feature type="region of interest" description="Disordered" evidence="1">
    <location>
        <begin position="1"/>
        <end position="60"/>
    </location>
</feature>
<dbReference type="EMBL" id="JAEPRE010000002">
    <property type="protein sequence ID" value="KAG2237859.1"/>
    <property type="molecule type" value="Genomic_DNA"/>
</dbReference>
<feature type="domain" description="DUF7330" evidence="2">
    <location>
        <begin position="303"/>
        <end position="376"/>
    </location>
</feature>
<feature type="region of interest" description="Disordered" evidence="1">
    <location>
        <begin position="140"/>
        <end position="175"/>
    </location>
</feature>
<reference evidence="3" key="1">
    <citation type="submission" date="2021-01" db="EMBL/GenBank/DDBJ databases">
        <title>Metabolic potential, ecology and presence of endohyphal bacteria is reflected in genomic diversity of Mucoromycotina.</title>
        <authorList>
            <person name="Muszewska A."/>
            <person name="Okrasinska A."/>
            <person name="Steczkiewicz K."/>
            <person name="Drgas O."/>
            <person name="Orlowska M."/>
            <person name="Perlinska-Lenart U."/>
            <person name="Aleksandrzak-Piekarczyk T."/>
            <person name="Szatraj K."/>
            <person name="Zielenkiewicz U."/>
            <person name="Pilsyk S."/>
            <person name="Malc E."/>
            <person name="Mieczkowski P."/>
            <person name="Kruszewska J.S."/>
            <person name="Biernat P."/>
            <person name="Pawlowska J."/>
        </authorList>
    </citation>
    <scope>NUCLEOTIDE SEQUENCE</scope>
    <source>
        <strain evidence="3">WA0000018081</strain>
    </source>
</reference>
<sequence>MTEKHPLESPPPYTETSTASAPPDYDTAHHQPSNLESPASPSPSTDSATDANDHYNRRRSPLLQNISYDSMRGPIGNIMSMTEALIGNATSAANAALGSPGSSSAADLGANVSRSANALATNVSKTAMDLVGGFINKREFQRQARRSNRRGHRKGTNSGSSNSSPERNTTSDCDSNADSQLQIIKHNSALELNKSWSGSSCFLKTANGSLTVHGSLSASDDINLENTNGIVAIDGQLLASNLIRVKSSNGTFTVRGDSIISNKLDVSLTNAPLNIRSFIQATYINLKTKNAPVNLSNVSLGKELTVKTSNAPIDIHILDISNDTASIHIETSNASVNVFVPSSFAGYFSVKSNSNGSVNVSAKSTEQSLLHFDTNEKSKKEGVCKNVNNKSNFEITIKTSNAVANLYI</sequence>
<accession>A0A8H7SYG5</accession>